<evidence type="ECO:0000259" key="8">
    <source>
        <dbReference type="PROSITE" id="PS51161"/>
    </source>
</evidence>
<dbReference type="HAMAP" id="MF_00440">
    <property type="entry name" value="NrdR"/>
    <property type="match status" value="1"/>
</dbReference>
<dbReference type="PROSITE" id="PS51161">
    <property type="entry name" value="ATP_CONE"/>
    <property type="match status" value="1"/>
</dbReference>
<dbReference type="InterPro" id="IPR003796">
    <property type="entry name" value="RNR_NrdR-like"/>
</dbReference>
<sequence>MVVNSRPTKANAQIWRRRKCLKCDGTFTTYEKIDLSYLTVIKKSGKRQRYNRAKLYSGIYHSSLDKKNADKGELSVMSDDLTNQVEREILKMRKKEIYSIEITALVLKMLRKKAPDVFLRYLAYREGSDRGKLKRTIKRLFY</sequence>
<dbReference type="PANTHER" id="PTHR30455:SF2">
    <property type="entry name" value="TRANSCRIPTIONAL REPRESSOR NRDR"/>
    <property type="match status" value="1"/>
</dbReference>
<evidence type="ECO:0000256" key="6">
    <source>
        <dbReference type="ARBA" id="ARBA00023163"/>
    </source>
</evidence>
<comment type="caution">
    <text evidence="9">The sequence shown here is derived from an EMBL/GenBank/DDBJ whole genome shotgun (WGS) entry which is preliminary data.</text>
</comment>
<evidence type="ECO:0000256" key="2">
    <source>
        <dbReference type="ARBA" id="ARBA00022741"/>
    </source>
</evidence>
<evidence type="ECO:0000313" key="9">
    <source>
        <dbReference type="EMBL" id="OGM27190.1"/>
    </source>
</evidence>
<keyword evidence="4 7" id="KW-0805">Transcription regulation</keyword>
<name>A0A1F7YJ20_9BACT</name>
<comment type="function">
    <text evidence="7">Negatively regulates transcription of bacterial ribonucleotide reductase nrd genes and operons by binding to NrdR-boxes.</text>
</comment>
<keyword evidence="3 7" id="KW-0067">ATP-binding</keyword>
<evidence type="ECO:0000256" key="5">
    <source>
        <dbReference type="ARBA" id="ARBA00023125"/>
    </source>
</evidence>
<dbReference type="Pfam" id="PF22811">
    <property type="entry name" value="Zn_ribbon_NrdR"/>
    <property type="match status" value="1"/>
</dbReference>
<evidence type="ECO:0000256" key="4">
    <source>
        <dbReference type="ARBA" id="ARBA00023015"/>
    </source>
</evidence>
<organism evidence="9 10">
    <name type="scientific">Candidatus Woesebacteria bacterium RIFCSPHIGHO2_01_FULL_40_22</name>
    <dbReference type="NCBI Taxonomy" id="1802499"/>
    <lineage>
        <taxon>Bacteria</taxon>
        <taxon>Candidatus Woeseibacteriota</taxon>
    </lineage>
</organism>
<comment type="similarity">
    <text evidence="7">Belongs to the NrdR family.</text>
</comment>
<dbReference type="GO" id="GO:0005524">
    <property type="term" value="F:ATP binding"/>
    <property type="evidence" value="ECO:0007669"/>
    <property type="project" value="UniProtKB-UniRule"/>
</dbReference>
<dbReference type="AlphaFoldDB" id="A0A1F7YJ20"/>
<feature type="domain" description="ATP-cone" evidence="8">
    <location>
        <begin position="38"/>
        <end position="132"/>
    </location>
</feature>
<protein>
    <recommendedName>
        <fullName evidence="7">Transcriptional repressor NrdR</fullName>
    </recommendedName>
</protein>
<dbReference type="GO" id="GO:0008270">
    <property type="term" value="F:zinc ion binding"/>
    <property type="evidence" value="ECO:0007669"/>
    <property type="project" value="InterPro"/>
</dbReference>
<dbReference type="EMBL" id="MGGL01000005">
    <property type="protein sequence ID" value="OGM27190.1"/>
    <property type="molecule type" value="Genomic_DNA"/>
</dbReference>
<proteinExistence type="inferred from homology"/>
<reference evidence="9 10" key="1">
    <citation type="journal article" date="2016" name="Nat. Commun.">
        <title>Thousands of microbial genomes shed light on interconnected biogeochemical processes in an aquifer system.</title>
        <authorList>
            <person name="Anantharaman K."/>
            <person name="Brown C.T."/>
            <person name="Hug L.A."/>
            <person name="Sharon I."/>
            <person name="Castelle C.J."/>
            <person name="Probst A.J."/>
            <person name="Thomas B.C."/>
            <person name="Singh A."/>
            <person name="Wilkins M.J."/>
            <person name="Karaoz U."/>
            <person name="Brodie E.L."/>
            <person name="Williams K.H."/>
            <person name="Hubbard S.S."/>
            <person name="Banfield J.F."/>
        </authorList>
    </citation>
    <scope>NUCLEOTIDE SEQUENCE [LARGE SCALE GENOMIC DNA]</scope>
</reference>
<keyword evidence="6 7" id="KW-0804">Transcription</keyword>
<dbReference type="GO" id="GO:0045892">
    <property type="term" value="P:negative regulation of DNA-templated transcription"/>
    <property type="evidence" value="ECO:0007669"/>
    <property type="project" value="UniProtKB-UniRule"/>
</dbReference>
<evidence type="ECO:0000256" key="1">
    <source>
        <dbReference type="ARBA" id="ARBA00022491"/>
    </source>
</evidence>
<dbReference type="Pfam" id="PF03477">
    <property type="entry name" value="ATP-cone"/>
    <property type="match status" value="1"/>
</dbReference>
<dbReference type="GO" id="GO:0003677">
    <property type="term" value="F:DNA binding"/>
    <property type="evidence" value="ECO:0007669"/>
    <property type="project" value="UniProtKB-KW"/>
</dbReference>
<dbReference type="PANTHER" id="PTHR30455">
    <property type="entry name" value="TRANSCRIPTIONAL REPRESSOR NRDR"/>
    <property type="match status" value="1"/>
</dbReference>
<dbReference type="InterPro" id="IPR005144">
    <property type="entry name" value="ATP-cone_dom"/>
</dbReference>
<keyword evidence="5 7" id="KW-0238">DNA-binding</keyword>
<accession>A0A1F7YJ20</accession>
<keyword evidence="2 7" id="KW-0547">Nucleotide-binding</keyword>
<dbReference type="Proteomes" id="UP000179221">
    <property type="component" value="Unassembled WGS sequence"/>
</dbReference>
<evidence type="ECO:0000256" key="7">
    <source>
        <dbReference type="HAMAP-Rule" id="MF_00440"/>
    </source>
</evidence>
<comment type="caution">
    <text evidence="7">Lacks conserved residue(s) required for the propagation of feature annotation.</text>
</comment>
<gene>
    <name evidence="7" type="primary">nrdR</name>
    <name evidence="9" type="ORF">A2628_04085</name>
</gene>
<dbReference type="InterPro" id="IPR055173">
    <property type="entry name" value="NrdR-like_N"/>
</dbReference>
<keyword evidence="1 7" id="KW-0678">Repressor</keyword>
<evidence type="ECO:0000256" key="3">
    <source>
        <dbReference type="ARBA" id="ARBA00022840"/>
    </source>
</evidence>
<evidence type="ECO:0000313" key="10">
    <source>
        <dbReference type="Proteomes" id="UP000179221"/>
    </source>
</evidence>